<accession>A0A1C3S7A8</accession>
<reference evidence="1 2" key="1">
    <citation type="submission" date="2016-07" db="EMBL/GenBank/DDBJ databases">
        <authorList>
            <person name="Millard A."/>
        </authorList>
    </citation>
    <scope>NUCLEOTIDE SEQUENCE [LARGE SCALE GENOMIC DNA]</scope>
</reference>
<name>A0A1C3S7A8_9CAUD</name>
<dbReference type="Proteomes" id="UP000279386">
    <property type="component" value="Segment"/>
</dbReference>
<gene>
    <name evidence="1" type="ORF">PSLUR01_00472</name>
</gene>
<evidence type="ECO:0000313" key="2">
    <source>
        <dbReference type="Proteomes" id="UP000279386"/>
    </source>
</evidence>
<protein>
    <submittedName>
        <fullName evidence="1">Uncharacterized protein</fullName>
    </submittedName>
</protein>
<dbReference type="EMBL" id="LT603033">
    <property type="protein sequence ID" value="SCA80449.1"/>
    <property type="molecule type" value="Genomic_DNA"/>
</dbReference>
<sequence length="375" mass="40993">MTISFNNGSSGSCNNSGIKSLVINGAGHLIVTYADNTIQDLGLVVGQNGENGKNFYPNEIGFEIPSEQFKVGEPLGWCYLSLANNTSTLYFKSNDAQDPTSTWISVEFGKGDTGEAGKPFHIDSAGTTFPTTGLFDNYTFYNTQDGKLYFYQSVTATWSDGIPFRGEQGPRGRFHIDSSGDQFPSIENLPVDYCFYNNTDGKLYYVDEVTTTTPPSKEWSEGILFRGKEGQQGIQGIQGEPGAPGKDTISIRNTIDSSWTNALLVIGTCPAGYVVSNIDVNVIQPYSLPVTDMFVRFGGEAQEDIGGTVIAPTSYFDINRQMRFIVNETNHAASDVDEIISCVFNDSVNNSPYGKMEIICTLSWQAPIQPIQDNI</sequence>
<evidence type="ECO:0000313" key="1">
    <source>
        <dbReference type="EMBL" id="SCA80449.1"/>
    </source>
</evidence>
<organism evidence="1 2">
    <name type="scientific">Escherichia phage vB_Eco_slurp01</name>
    <dbReference type="NCBI Taxonomy" id="1874688"/>
    <lineage>
        <taxon>Viruses</taxon>
        <taxon>Duplodnaviria</taxon>
        <taxon>Heunggongvirae</taxon>
        <taxon>Uroviricota</taxon>
        <taxon>Caudoviricetes</taxon>
        <taxon>Asteriusvirus</taxon>
        <taxon>Asteriusvirus PBECO4</taxon>
    </lineage>
</organism>
<proteinExistence type="predicted"/>